<evidence type="ECO:0000259" key="5">
    <source>
        <dbReference type="Pfam" id="PF00294"/>
    </source>
</evidence>
<evidence type="ECO:0000256" key="1">
    <source>
        <dbReference type="ARBA" id="ARBA00010688"/>
    </source>
</evidence>
<keyword evidence="2" id="KW-0808">Transferase</keyword>
<protein>
    <submittedName>
        <fullName evidence="6">Sugar/nucleoside kinase (Ribokinase family)</fullName>
    </submittedName>
</protein>
<dbReference type="InterPro" id="IPR011611">
    <property type="entry name" value="PfkB_dom"/>
</dbReference>
<evidence type="ECO:0000256" key="3">
    <source>
        <dbReference type="ARBA" id="ARBA00022777"/>
    </source>
</evidence>
<comment type="caution">
    <text evidence="6">The sequence shown here is derived from an EMBL/GenBank/DDBJ whole genome shotgun (WGS) entry which is preliminary data.</text>
</comment>
<feature type="region of interest" description="Disordered" evidence="4">
    <location>
        <begin position="254"/>
        <end position="309"/>
    </location>
</feature>
<feature type="compositionally biased region" description="Low complexity" evidence="4">
    <location>
        <begin position="291"/>
        <end position="309"/>
    </location>
</feature>
<keyword evidence="3 6" id="KW-0418">Kinase</keyword>
<proteinExistence type="inferred from homology"/>
<name>A0ABR9KQK9_9ACTN</name>
<dbReference type="InterPro" id="IPR029056">
    <property type="entry name" value="Ribokinase-like"/>
</dbReference>
<evidence type="ECO:0000313" key="6">
    <source>
        <dbReference type="EMBL" id="MBE1564317.1"/>
    </source>
</evidence>
<dbReference type="PANTHER" id="PTHR43320">
    <property type="entry name" value="SUGAR KINASE"/>
    <property type="match status" value="1"/>
</dbReference>
<reference evidence="6 7" key="1">
    <citation type="submission" date="2020-10" db="EMBL/GenBank/DDBJ databases">
        <title>Sequencing the genomes of 1000 actinobacteria strains.</title>
        <authorList>
            <person name="Klenk H.-P."/>
        </authorList>
    </citation>
    <scope>NUCLEOTIDE SEQUENCE [LARGE SCALE GENOMIC DNA]</scope>
    <source>
        <strain evidence="6 7">DSM 43748</strain>
    </source>
</reference>
<evidence type="ECO:0000256" key="4">
    <source>
        <dbReference type="SAM" id="MobiDB-lite"/>
    </source>
</evidence>
<dbReference type="InterPro" id="IPR052700">
    <property type="entry name" value="Carb_kinase_PfkB-like"/>
</dbReference>
<dbReference type="EMBL" id="JADBEF010000001">
    <property type="protein sequence ID" value="MBE1564317.1"/>
    <property type="molecule type" value="Genomic_DNA"/>
</dbReference>
<accession>A0ABR9KQK9</accession>
<evidence type="ECO:0000256" key="2">
    <source>
        <dbReference type="ARBA" id="ARBA00022679"/>
    </source>
</evidence>
<sequence length="372" mass="38003">MRVLGFGDNIVDRFVDRGIDYPGGNSVNVAVYARRLGLDAAYLGVFGDDDLGSFLRESIAAQGVAVDRCAVKEGESGVSTLRVDDGDRIFLGWNGGGVTVSEPLVLDDDLLDYVSSFDLVHSSVYSRSESELPKLAGLGPLVSFDLSSEEEFRTPAYLDRVCPHADLLLLSCSHLDEAATRALLANAVRRGAGMALATRGVEGAIAHDGRVTVAVAARPVGEEEVVDTMGCGDAFLAGFAVSLLRSGWSARPPSFGASGSGSSGSSAAGGAAGSSTSTGSGGSDSETSVRSEGAAGSKTSTGSATSASSAGARAARFARTGSSPAEGAIERALHDGAAAAYDQCFVEGAFGYGRATVTPPVASMWRAAEHER</sequence>
<keyword evidence="7" id="KW-1185">Reference proteome</keyword>
<dbReference type="RefSeq" id="WP_225958944.1">
    <property type="nucleotide sequence ID" value="NZ_BAAASY010000008.1"/>
</dbReference>
<organism evidence="6 7">
    <name type="scientific">Nonomuraea africana</name>
    <dbReference type="NCBI Taxonomy" id="46171"/>
    <lineage>
        <taxon>Bacteria</taxon>
        <taxon>Bacillati</taxon>
        <taxon>Actinomycetota</taxon>
        <taxon>Actinomycetes</taxon>
        <taxon>Streptosporangiales</taxon>
        <taxon>Streptosporangiaceae</taxon>
        <taxon>Nonomuraea</taxon>
    </lineage>
</organism>
<dbReference type="Pfam" id="PF00294">
    <property type="entry name" value="PfkB"/>
    <property type="match status" value="1"/>
</dbReference>
<dbReference type="Proteomes" id="UP000661607">
    <property type="component" value="Unassembled WGS sequence"/>
</dbReference>
<feature type="compositionally biased region" description="Low complexity" evidence="4">
    <location>
        <begin position="263"/>
        <end position="278"/>
    </location>
</feature>
<gene>
    <name evidence="6" type="ORF">H4W81_007096</name>
</gene>
<dbReference type="Gene3D" id="3.40.1190.20">
    <property type="match status" value="1"/>
</dbReference>
<dbReference type="SUPFAM" id="SSF53613">
    <property type="entry name" value="Ribokinase-like"/>
    <property type="match status" value="1"/>
</dbReference>
<dbReference type="PANTHER" id="PTHR43320:SF3">
    <property type="entry name" value="CARBOHYDRATE KINASE PFKB DOMAIN-CONTAINING PROTEIN"/>
    <property type="match status" value="1"/>
</dbReference>
<feature type="domain" description="Carbohydrate kinase PfkB" evidence="5">
    <location>
        <begin position="21"/>
        <end position="247"/>
    </location>
</feature>
<comment type="similarity">
    <text evidence="1">Belongs to the carbohydrate kinase PfkB family.</text>
</comment>
<dbReference type="GO" id="GO:0016301">
    <property type="term" value="F:kinase activity"/>
    <property type="evidence" value="ECO:0007669"/>
    <property type="project" value="UniProtKB-KW"/>
</dbReference>
<evidence type="ECO:0000313" key="7">
    <source>
        <dbReference type="Proteomes" id="UP000661607"/>
    </source>
</evidence>